<dbReference type="SUPFAM" id="SSF117991">
    <property type="entry name" value="YbeD/HP0495-like"/>
    <property type="match status" value="1"/>
</dbReference>
<organism evidence="1 2">
    <name type="scientific">Ekhidna lutea</name>
    <dbReference type="NCBI Taxonomy" id="447679"/>
    <lineage>
        <taxon>Bacteria</taxon>
        <taxon>Pseudomonadati</taxon>
        <taxon>Bacteroidota</taxon>
        <taxon>Cytophagia</taxon>
        <taxon>Cytophagales</taxon>
        <taxon>Reichenbachiellaceae</taxon>
        <taxon>Ekhidna</taxon>
    </lineage>
</organism>
<dbReference type="InterPro" id="IPR027471">
    <property type="entry name" value="YbeD-like_sf"/>
</dbReference>
<dbReference type="Gene3D" id="3.30.70.260">
    <property type="match status" value="1"/>
</dbReference>
<name>A0A239EHZ7_EKHLU</name>
<dbReference type="OrthoDB" id="5616097at2"/>
<keyword evidence="2" id="KW-1185">Reference proteome</keyword>
<reference evidence="1 2" key="1">
    <citation type="submission" date="2017-06" db="EMBL/GenBank/DDBJ databases">
        <authorList>
            <person name="Kim H.J."/>
            <person name="Triplett B.A."/>
        </authorList>
    </citation>
    <scope>NUCLEOTIDE SEQUENCE [LARGE SCALE GENOMIC DNA]</scope>
    <source>
        <strain evidence="1 2">DSM 19307</strain>
    </source>
</reference>
<gene>
    <name evidence="1" type="ORF">SAMN05421640_0133</name>
</gene>
<dbReference type="EMBL" id="FZPD01000001">
    <property type="protein sequence ID" value="SNS43653.1"/>
    <property type="molecule type" value="Genomic_DNA"/>
</dbReference>
<dbReference type="RefSeq" id="WP_089354921.1">
    <property type="nucleotide sequence ID" value="NZ_FZPD01000001.1"/>
</dbReference>
<proteinExistence type="predicted"/>
<protein>
    <recommendedName>
        <fullName evidence="3">DUF493 domain-containing protein</fullName>
    </recommendedName>
</protein>
<dbReference type="Proteomes" id="UP000198393">
    <property type="component" value="Unassembled WGS sequence"/>
</dbReference>
<dbReference type="InterPro" id="IPR007454">
    <property type="entry name" value="UPF0250_YbeD-like"/>
</dbReference>
<evidence type="ECO:0000313" key="2">
    <source>
        <dbReference type="Proteomes" id="UP000198393"/>
    </source>
</evidence>
<evidence type="ECO:0000313" key="1">
    <source>
        <dbReference type="EMBL" id="SNS43653.1"/>
    </source>
</evidence>
<dbReference type="Pfam" id="PF04359">
    <property type="entry name" value="DUF493"/>
    <property type="match status" value="1"/>
</dbReference>
<dbReference type="AlphaFoldDB" id="A0A239EHZ7"/>
<accession>A0A239EHZ7</accession>
<sequence>MSWDEKAFVEKLEGTHDFPDNYTFKFIVKPEHQPKVEALLPGAEIKLKPSSGNKYVSITLNQKMNSSQEVVEVYKQANKIEGIIAL</sequence>
<evidence type="ECO:0008006" key="3">
    <source>
        <dbReference type="Google" id="ProtNLM"/>
    </source>
</evidence>